<comment type="similarity">
    <text evidence="1">Belongs to the SEN54 family.</text>
</comment>
<keyword evidence="2" id="KW-0819">tRNA processing</keyword>
<evidence type="ECO:0000259" key="4">
    <source>
        <dbReference type="Pfam" id="PF12928"/>
    </source>
</evidence>
<dbReference type="InterPro" id="IPR024336">
    <property type="entry name" value="tRNA_splic_suSen54_N"/>
</dbReference>
<comment type="caution">
    <text evidence="5">The sequence shown here is derived from an EMBL/GenBank/DDBJ whole genome shotgun (WGS) entry which is preliminary data.</text>
</comment>
<proteinExistence type="inferred from homology"/>
<dbReference type="GO" id="GO:0000379">
    <property type="term" value="P:tRNA-type intron splice site recognition and cleavage"/>
    <property type="evidence" value="ECO:0007669"/>
    <property type="project" value="TreeGrafter"/>
</dbReference>
<dbReference type="Pfam" id="PF12928">
    <property type="entry name" value="tRNA_int_end_N2"/>
    <property type="match status" value="1"/>
</dbReference>
<organism evidence="5 6">
    <name type="scientific">Paraglomus brasilianum</name>
    <dbReference type="NCBI Taxonomy" id="144538"/>
    <lineage>
        <taxon>Eukaryota</taxon>
        <taxon>Fungi</taxon>
        <taxon>Fungi incertae sedis</taxon>
        <taxon>Mucoromycota</taxon>
        <taxon>Glomeromycotina</taxon>
        <taxon>Glomeromycetes</taxon>
        <taxon>Paraglomerales</taxon>
        <taxon>Paraglomeraceae</taxon>
        <taxon>Paraglomus</taxon>
    </lineage>
</organism>
<feature type="domain" description="tRNA-splicing endonuclease subunit Sen54 N-terminal" evidence="4">
    <location>
        <begin position="26"/>
        <end position="90"/>
    </location>
</feature>
<accession>A0A9N9A9Q8</accession>
<dbReference type="OrthoDB" id="408683at2759"/>
<evidence type="ECO:0000313" key="5">
    <source>
        <dbReference type="EMBL" id="CAG8521542.1"/>
    </source>
</evidence>
<keyword evidence="6" id="KW-1185">Reference proteome</keyword>
<dbReference type="AlphaFoldDB" id="A0A9N9A9Q8"/>
<dbReference type="GO" id="GO:0000214">
    <property type="term" value="C:tRNA-intron endonuclease complex"/>
    <property type="evidence" value="ECO:0007669"/>
    <property type="project" value="TreeGrafter"/>
</dbReference>
<evidence type="ECO:0000256" key="2">
    <source>
        <dbReference type="ARBA" id="ARBA00022694"/>
    </source>
</evidence>
<gene>
    <name evidence="5" type="ORF">PBRASI_LOCUS3651</name>
</gene>
<feature type="region of interest" description="Disordered" evidence="3">
    <location>
        <begin position="1"/>
        <end position="22"/>
    </location>
</feature>
<name>A0A9N9A9Q8_9GLOM</name>
<protein>
    <submittedName>
        <fullName evidence="5">9790_t:CDS:1</fullName>
    </submittedName>
</protein>
<sequence>MHRRSKNDGTQDSETLPDRSPAAFLKVLSEERKGSSKTLARARYDPTTHKCHLFAPRGNITQTMGHSINNEVFLRPEETLFLLERGAMTVECSGVEMSIQQGYATFIGNGKEAEEGWLTLEQYQVYAYLKRLGYTVIRPFQKQLVKRKLPSPSQARPSFDTQPCSSPSGIVYNSFFLPTLGRLLHLTSWLLELVLRIPLRYGAEMLGWYRTNAGTKKENGKKEERIRPIVDGTETSYSEVFNKLKIVRRYDEVDSITDNASTEGKRSTYSISFYVYKPNPSFRKKKPRPPDYKIVVVSIEEASSPSYYELVKLLSEDNENIVFALVDEGDMSFLSFEDINFGNLPIEIVGIGEGKRRK</sequence>
<dbReference type="EMBL" id="CAJVPI010000337">
    <property type="protein sequence ID" value="CAG8521542.1"/>
    <property type="molecule type" value="Genomic_DNA"/>
</dbReference>
<dbReference type="Proteomes" id="UP000789739">
    <property type="component" value="Unassembled WGS sequence"/>
</dbReference>
<evidence type="ECO:0000256" key="1">
    <source>
        <dbReference type="ARBA" id="ARBA00005736"/>
    </source>
</evidence>
<dbReference type="InterPro" id="IPR024337">
    <property type="entry name" value="tRNA_splic_suSen54"/>
</dbReference>
<reference evidence="5" key="1">
    <citation type="submission" date="2021-06" db="EMBL/GenBank/DDBJ databases">
        <authorList>
            <person name="Kallberg Y."/>
            <person name="Tangrot J."/>
            <person name="Rosling A."/>
        </authorList>
    </citation>
    <scope>NUCLEOTIDE SEQUENCE</scope>
    <source>
        <strain evidence="5">BR232B</strain>
    </source>
</reference>
<dbReference type="PANTHER" id="PTHR21027:SF1">
    <property type="entry name" value="TRNA-SPLICING ENDONUCLEASE SUBUNIT SEN54"/>
    <property type="match status" value="1"/>
</dbReference>
<evidence type="ECO:0000313" key="6">
    <source>
        <dbReference type="Proteomes" id="UP000789739"/>
    </source>
</evidence>
<dbReference type="PANTHER" id="PTHR21027">
    <property type="entry name" value="TRNA-SPLICING ENDONUCLEASE SUBUNIT SEN54"/>
    <property type="match status" value="1"/>
</dbReference>
<evidence type="ECO:0000256" key="3">
    <source>
        <dbReference type="SAM" id="MobiDB-lite"/>
    </source>
</evidence>